<comment type="caution">
    <text evidence="1">The sequence shown here is derived from an EMBL/GenBank/DDBJ whole genome shotgun (WGS) entry which is preliminary data.</text>
</comment>
<reference evidence="1 2" key="1">
    <citation type="submission" date="2017-01" db="EMBL/GenBank/DDBJ databases">
        <authorList>
            <person name="Mah S.A."/>
            <person name="Swanson W.J."/>
            <person name="Moy G.W."/>
            <person name="Vacquier V.D."/>
        </authorList>
    </citation>
    <scope>NUCLEOTIDE SEQUENCE [LARGE SCALE GENOMIC DNA]</scope>
    <source>
        <strain evidence="1 2">GSMNP</strain>
    </source>
</reference>
<dbReference type="AlphaFoldDB" id="A0A1R1WXS6"/>
<name>A0A1R1WXS6_9FUNG</name>
<protein>
    <submittedName>
        <fullName evidence="1">Uncharacterized protein</fullName>
    </submittedName>
</protein>
<sequence length="68" mass="7751">MLQNTTFPGLFSSVVERLPRKQKVAGSIPGAFKEKFVIDCWGSLWFCNLRIFFGASILESVFRYACIE</sequence>
<organism evidence="1 2">
    <name type="scientific">Smittium culicis</name>
    <dbReference type="NCBI Taxonomy" id="133412"/>
    <lineage>
        <taxon>Eukaryota</taxon>
        <taxon>Fungi</taxon>
        <taxon>Fungi incertae sedis</taxon>
        <taxon>Zoopagomycota</taxon>
        <taxon>Kickxellomycotina</taxon>
        <taxon>Harpellomycetes</taxon>
        <taxon>Harpellales</taxon>
        <taxon>Legeriomycetaceae</taxon>
        <taxon>Smittium</taxon>
    </lineage>
</organism>
<evidence type="ECO:0000313" key="2">
    <source>
        <dbReference type="Proteomes" id="UP000187283"/>
    </source>
</evidence>
<dbReference type="Proteomes" id="UP000187283">
    <property type="component" value="Unassembled WGS sequence"/>
</dbReference>
<dbReference type="AntiFam" id="ANF00010">
    <property type="entry name" value="tRNA translation"/>
</dbReference>
<proteinExistence type="predicted"/>
<keyword evidence="2" id="KW-1185">Reference proteome</keyword>
<accession>A0A1R1WXS6</accession>
<dbReference type="EMBL" id="LSSN01006107">
    <property type="protein sequence ID" value="OMJ07154.1"/>
    <property type="molecule type" value="Genomic_DNA"/>
</dbReference>
<evidence type="ECO:0000313" key="1">
    <source>
        <dbReference type="EMBL" id="OMJ07154.1"/>
    </source>
</evidence>
<gene>
    <name evidence="1" type="ORF">AYI70_g12387</name>
</gene>